<proteinExistence type="predicted"/>
<organism evidence="1 2">
    <name type="scientific">Strigamia maritima</name>
    <name type="common">European centipede</name>
    <name type="synonym">Geophilus maritimus</name>
    <dbReference type="NCBI Taxonomy" id="126957"/>
    <lineage>
        <taxon>Eukaryota</taxon>
        <taxon>Metazoa</taxon>
        <taxon>Ecdysozoa</taxon>
        <taxon>Arthropoda</taxon>
        <taxon>Myriapoda</taxon>
        <taxon>Chilopoda</taxon>
        <taxon>Pleurostigmophora</taxon>
        <taxon>Geophilomorpha</taxon>
        <taxon>Linotaeniidae</taxon>
        <taxon>Strigamia</taxon>
    </lineage>
</organism>
<dbReference type="EnsemblMetazoa" id="SMAR002550-RA">
    <property type="protein sequence ID" value="SMAR002550-PA"/>
    <property type="gene ID" value="SMAR002550"/>
</dbReference>
<dbReference type="STRING" id="126957.T1INH3"/>
<dbReference type="EMBL" id="JH431174">
    <property type="status" value="NOT_ANNOTATED_CDS"/>
    <property type="molecule type" value="Genomic_DNA"/>
</dbReference>
<dbReference type="HOGENOM" id="CLU_2852503_0_0_1"/>
<sequence length="65" mass="7634">MLNRMDEDHKFLRQIIFSDEATFHVSGKVNRHNVQTTVNGGVYLDMLEQYVAPQLQNLQPQVRDF</sequence>
<dbReference type="AlphaFoldDB" id="T1INH3"/>
<reference evidence="2" key="1">
    <citation type="submission" date="2011-05" db="EMBL/GenBank/DDBJ databases">
        <authorList>
            <person name="Richards S.R."/>
            <person name="Qu J."/>
            <person name="Jiang H."/>
            <person name="Jhangiani S.N."/>
            <person name="Agravi P."/>
            <person name="Goodspeed R."/>
            <person name="Gross S."/>
            <person name="Mandapat C."/>
            <person name="Jackson L."/>
            <person name="Mathew T."/>
            <person name="Pu L."/>
            <person name="Thornton R."/>
            <person name="Saada N."/>
            <person name="Wilczek-Boney K.B."/>
            <person name="Lee S."/>
            <person name="Kovar C."/>
            <person name="Wu Y."/>
            <person name="Scherer S.E."/>
            <person name="Worley K.C."/>
            <person name="Muzny D.M."/>
            <person name="Gibbs R."/>
        </authorList>
    </citation>
    <scope>NUCLEOTIDE SEQUENCE</scope>
    <source>
        <strain evidence="2">Brora</strain>
    </source>
</reference>
<dbReference type="Proteomes" id="UP000014500">
    <property type="component" value="Unassembled WGS sequence"/>
</dbReference>
<reference evidence="1" key="2">
    <citation type="submission" date="2015-02" db="UniProtKB">
        <authorList>
            <consortium name="EnsemblMetazoa"/>
        </authorList>
    </citation>
    <scope>IDENTIFICATION</scope>
</reference>
<dbReference type="PhylomeDB" id="T1INH3"/>
<evidence type="ECO:0000313" key="2">
    <source>
        <dbReference type="Proteomes" id="UP000014500"/>
    </source>
</evidence>
<keyword evidence="2" id="KW-1185">Reference proteome</keyword>
<dbReference type="GO" id="GO:0003676">
    <property type="term" value="F:nucleic acid binding"/>
    <property type="evidence" value="ECO:0007669"/>
    <property type="project" value="InterPro"/>
</dbReference>
<dbReference type="Gene3D" id="3.30.420.10">
    <property type="entry name" value="Ribonuclease H-like superfamily/Ribonuclease H"/>
    <property type="match status" value="1"/>
</dbReference>
<dbReference type="InterPro" id="IPR036397">
    <property type="entry name" value="RNaseH_sf"/>
</dbReference>
<accession>T1INH3</accession>
<name>T1INH3_STRMM</name>
<evidence type="ECO:0000313" key="1">
    <source>
        <dbReference type="EnsemblMetazoa" id="SMAR002550-PA"/>
    </source>
</evidence>
<protein>
    <submittedName>
        <fullName evidence="1">Uncharacterized protein</fullName>
    </submittedName>
</protein>